<proteinExistence type="inferred from homology"/>
<dbReference type="Pfam" id="PF05949">
    <property type="entry name" value="DUF881"/>
    <property type="match status" value="1"/>
</dbReference>
<dbReference type="Proteomes" id="UP001595880">
    <property type="component" value="Unassembled WGS sequence"/>
</dbReference>
<evidence type="ECO:0000313" key="3">
    <source>
        <dbReference type="EMBL" id="MFC4387316.1"/>
    </source>
</evidence>
<evidence type="ECO:0000256" key="1">
    <source>
        <dbReference type="ARBA" id="ARBA00009108"/>
    </source>
</evidence>
<comment type="similarity">
    <text evidence="1">Belongs to the UPF0749 family.</text>
</comment>
<dbReference type="Gene3D" id="3.30.70.1880">
    <property type="entry name" value="Protein of unknown function DUF881"/>
    <property type="match status" value="1"/>
</dbReference>
<keyword evidence="4" id="KW-1185">Reference proteome</keyword>
<dbReference type="EMBL" id="JBHSDV010000001">
    <property type="protein sequence ID" value="MFC4387316.1"/>
    <property type="molecule type" value="Genomic_DNA"/>
</dbReference>
<feature type="coiled-coil region" evidence="2">
    <location>
        <begin position="43"/>
        <end position="84"/>
    </location>
</feature>
<dbReference type="PANTHER" id="PTHR37313:SF2">
    <property type="entry name" value="UPF0749 PROTEIN YLXX"/>
    <property type="match status" value="1"/>
</dbReference>
<evidence type="ECO:0000256" key="2">
    <source>
        <dbReference type="SAM" id="Coils"/>
    </source>
</evidence>
<organism evidence="3 4">
    <name type="scientific">Gracilibacillus marinus</name>
    <dbReference type="NCBI Taxonomy" id="630535"/>
    <lineage>
        <taxon>Bacteria</taxon>
        <taxon>Bacillati</taxon>
        <taxon>Bacillota</taxon>
        <taxon>Bacilli</taxon>
        <taxon>Bacillales</taxon>
        <taxon>Bacillaceae</taxon>
        <taxon>Gracilibacillus</taxon>
    </lineage>
</organism>
<reference evidence="4" key="1">
    <citation type="journal article" date="2019" name="Int. J. Syst. Evol. Microbiol.">
        <title>The Global Catalogue of Microorganisms (GCM) 10K type strain sequencing project: providing services to taxonomists for standard genome sequencing and annotation.</title>
        <authorList>
            <consortium name="The Broad Institute Genomics Platform"/>
            <consortium name="The Broad Institute Genome Sequencing Center for Infectious Disease"/>
            <person name="Wu L."/>
            <person name="Ma J."/>
        </authorList>
    </citation>
    <scope>NUCLEOTIDE SEQUENCE [LARGE SCALE GENOMIC DNA]</scope>
    <source>
        <strain evidence="4">KACC 14058</strain>
    </source>
</reference>
<gene>
    <name evidence="3" type="ORF">ACFOZ1_05770</name>
</gene>
<evidence type="ECO:0000313" key="4">
    <source>
        <dbReference type="Proteomes" id="UP001595880"/>
    </source>
</evidence>
<name>A0ABV8VUI8_9BACI</name>
<dbReference type="InterPro" id="IPR010273">
    <property type="entry name" value="DUF881"/>
</dbReference>
<comment type="caution">
    <text evidence="3">The sequence shown here is derived from an EMBL/GenBank/DDBJ whole genome shotgun (WGS) entry which is preliminary data.</text>
</comment>
<sequence length="228" mass="26020">MRNRRLMYALVFFVLGFLITISFEHARTESDIVQLGGEEWEEEFFYRNQLIELEEKNKQLRSELNQMKQEINKVEASLSDEKDSIHHLVDMKNKLQKLTGALPIKGEGIQITLEDATYVPNEEHANNYIVHDRHIHTVINELYSAGAKAISINGQRIFRSSHITCVGPVILIDGQTYPAPFVISAIGDSEILNVSLQLKNGVMDYLVQDHVQVTIEKKGTIEMQAKEL</sequence>
<accession>A0ABV8VUI8</accession>
<protein>
    <submittedName>
        <fullName evidence="3">DUF881 domain-containing protein</fullName>
    </submittedName>
</protein>
<dbReference type="PANTHER" id="PTHR37313">
    <property type="entry name" value="UPF0749 PROTEIN RV1825"/>
    <property type="match status" value="1"/>
</dbReference>
<dbReference type="RefSeq" id="WP_390196976.1">
    <property type="nucleotide sequence ID" value="NZ_JBHSDV010000001.1"/>
</dbReference>
<keyword evidence="2" id="KW-0175">Coiled coil</keyword>